<dbReference type="Gene3D" id="3.60.40.10">
    <property type="entry name" value="PPM-type phosphatase domain"/>
    <property type="match status" value="1"/>
</dbReference>
<evidence type="ECO:0000313" key="4">
    <source>
        <dbReference type="Proteomes" id="UP000003505"/>
    </source>
</evidence>
<dbReference type="EMBL" id="CP002637">
    <property type="protein sequence ID" value="AEB99723.1"/>
    <property type="molecule type" value="Genomic_DNA"/>
</dbReference>
<evidence type="ECO:0000313" key="2">
    <source>
        <dbReference type="EMBL" id="AEB99723.1"/>
    </source>
</evidence>
<dbReference type="OrthoDB" id="9763774at2"/>
<proteinExistence type="predicted"/>
<dbReference type="Pfam" id="PF07228">
    <property type="entry name" value="SpoIIE"/>
    <property type="match status" value="1"/>
</dbReference>
<dbReference type="Proteomes" id="UP000011124">
    <property type="component" value="Chromosome"/>
</dbReference>
<dbReference type="HOGENOM" id="CLU_1102167_0_0_9"/>
<dbReference type="RefSeq" id="WP_006192978.1">
    <property type="nucleotide sequence ID" value="NC_015437.1"/>
</dbReference>
<gene>
    <name evidence="2" type="ordered locus">Selsp_0757</name>
    <name evidence="3" type="ORF">SELSPUOL_01685</name>
</gene>
<name>C9LW33_SELS3</name>
<dbReference type="Proteomes" id="UP000003505">
    <property type="component" value="Unassembled WGS sequence"/>
</dbReference>
<organism evidence="3 4">
    <name type="scientific">Selenomonas sputigena (strain ATCC 35185 / DSM 20758 / CCUG 44933 / VPI D19B-28)</name>
    <dbReference type="NCBI Taxonomy" id="546271"/>
    <lineage>
        <taxon>Bacteria</taxon>
        <taxon>Bacillati</taxon>
        <taxon>Bacillota</taxon>
        <taxon>Negativicutes</taxon>
        <taxon>Selenomonadales</taxon>
        <taxon>Selenomonadaceae</taxon>
        <taxon>Selenomonas</taxon>
    </lineage>
</organism>
<dbReference type="STRING" id="546271.Selsp_0757"/>
<feature type="domain" description="PPM-type phosphatase" evidence="1">
    <location>
        <begin position="2"/>
        <end position="217"/>
    </location>
</feature>
<evidence type="ECO:0000313" key="3">
    <source>
        <dbReference type="EMBL" id="EEX76936.1"/>
    </source>
</evidence>
<dbReference type="InterPro" id="IPR001932">
    <property type="entry name" value="PPM-type_phosphatase-like_dom"/>
</dbReference>
<dbReference type="KEGG" id="ssg:Selsp_0757"/>
<dbReference type="SMART" id="SM00331">
    <property type="entry name" value="PP2C_SIG"/>
    <property type="match status" value="1"/>
</dbReference>
<dbReference type="InterPro" id="IPR036457">
    <property type="entry name" value="PPM-type-like_dom_sf"/>
</dbReference>
<protein>
    <submittedName>
        <fullName evidence="2">Protein serine/threonine phosphatase</fullName>
    </submittedName>
    <submittedName>
        <fullName evidence="3">Stage II sporulation protein E</fullName>
    </submittedName>
</protein>
<dbReference type="AlphaFoldDB" id="C9LW33"/>
<keyword evidence="5" id="KW-1185">Reference proteome</keyword>
<sequence>MKIKVGMAKINKYAMQHCGDSFDIIERPYGGLSAVIADGQGNGLAAHHTSSWVVNKAASLIADGARDGAVARAVHDYLYAMKDKKVSCTLTLLSADLESETVVISRNSNCPTIVKTDEYLTIYDDEVSPIGVNRHMKPLVYELPFAPGMIVVSFTDGIAHAGKKYDGASMDMKKILAIIEDNAPEDCDFIAKSILEYALSLDKDKAGDDMTVVVMGIAEATADAPKIEQLSASYPF</sequence>
<evidence type="ECO:0000259" key="1">
    <source>
        <dbReference type="SMART" id="SM00331"/>
    </source>
</evidence>
<dbReference type="SUPFAM" id="SSF81606">
    <property type="entry name" value="PP2C-like"/>
    <property type="match status" value="1"/>
</dbReference>
<accession>C9LW33</accession>
<reference evidence="3 4" key="1">
    <citation type="submission" date="2009-09" db="EMBL/GenBank/DDBJ databases">
        <authorList>
            <person name="Weinstock G."/>
            <person name="Sodergren E."/>
            <person name="Clifton S."/>
            <person name="Fulton L."/>
            <person name="Fulton B."/>
            <person name="Courtney L."/>
            <person name="Fronick C."/>
            <person name="Harrison M."/>
            <person name="Strong C."/>
            <person name="Farmer C."/>
            <person name="Delahaunty K."/>
            <person name="Markovic C."/>
            <person name="Hall O."/>
            <person name="Minx P."/>
            <person name="Tomlinson C."/>
            <person name="Mitreva M."/>
            <person name="Nelson J."/>
            <person name="Hou S."/>
            <person name="Wollam A."/>
            <person name="Pepin K.H."/>
            <person name="Johnson M."/>
            <person name="Bhonagiri V."/>
            <person name="Nash W.E."/>
            <person name="Warren W."/>
            <person name="Chinwalla A."/>
            <person name="Mardis E.R."/>
            <person name="Wilson R.K."/>
        </authorList>
    </citation>
    <scope>NUCLEOTIDE SEQUENCE [LARGE SCALE GENOMIC DNA]</scope>
    <source>
        <strain evidence="3">ATCC 35185</strain>
        <strain evidence="4">ATCC 35185 / DSM 20758 / VPI D19B-28</strain>
    </source>
</reference>
<dbReference type="EMBL" id="ACKP02000039">
    <property type="protein sequence ID" value="EEX76936.1"/>
    <property type="molecule type" value="Genomic_DNA"/>
</dbReference>
<dbReference type="PANTHER" id="PTHR35801">
    <property type="entry name" value="PHOSPHOSERINE PHOSPHATASE RSBX"/>
    <property type="match status" value="1"/>
</dbReference>
<reference evidence="2 5" key="2">
    <citation type="submission" date="2011-04" db="EMBL/GenBank/DDBJ databases">
        <title>The complete genome of Selenomonas sputigena DSM 20758.</title>
        <authorList>
            <consortium name="US DOE Joint Genome Institute (JGI-PGF)"/>
            <person name="Lucas S."/>
            <person name="Copeland A."/>
            <person name="Lapidus A."/>
            <person name="Bruce D."/>
            <person name="Goodwin L."/>
            <person name="Pitluck S."/>
            <person name="Peters L."/>
            <person name="Kyrpides N."/>
            <person name="Mavromatis K."/>
            <person name="Ivanova N."/>
            <person name="Ovchinnikova G."/>
            <person name="Teshima H."/>
            <person name="Detter J.C."/>
            <person name="Tapia R."/>
            <person name="Han C."/>
            <person name="Land M."/>
            <person name="Hauser L."/>
            <person name="Markowitz V."/>
            <person name="Cheng J.-F."/>
            <person name="Hugenholtz P."/>
            <person name="Woyke T."/>
            <person name="Wu D."/>
            <person name="Gronow S."/>
            <person name="Wellnitz S."/>
            <person name="Schneider S."/>
            <person name="Klenk H.-P."/>
            <person name="Eisen J.A."/>
        </authorList>
    </citation>
    <scope>NUCLEOTIDE SEQUENCE [LARGE SCALE GENOMIC DNA]</scope>
    <source>
        <strain evidence="2">ATCC 35185</strain>
        <strain evidence="5">ATCC 35185 / DSM 20758 / VPI D19B-28</strain>
    </source>
</reference>
<dbReference type="InterPro" id="IPR039248">
    <property type="entry name" value="Ptase_RsbX"/>
</dbReference>
<evidence type="ECO:0000313" key="5">
    <source>
        <dbReference type="Proteomes" id="UP000011124"/>
    </source>
</evidence>
<dbReference type="eggNOG" id="COG2208">
    <property type="taxonomic scope" value="Bacteria"/>
</dbReference>
<dbReference type="PANTHER" id="PTHR35801:SF1">
    <property type="entry name" value="PHOSPHOSERINE PHOSPHATASE RSBX"/>
    <property type="match status" value="1"/>
</dbReference>